<dbReference type="Proteomes" id="UP000551758">
    <property type="component" value="Unassembled WGS sequence"/>
</dbReference>
<accession>A0A7J7EMH7</accession>
<sequence length="182" mass="19470">MGAKVGTGPRNPRTHPSCLRLFNPACTNAILVSPRQGANESVPYQDKSFHGDAFPLGTMSSTTTVTTYWETQAPTELLSRHGNTVDTSASGDALNDSQSDLLTTPDTSEITLLHTVPVLSSGQLSAEPGRPIPKNLGVGPGGQSTKLFKSRLQSPRRMPQFLQGHTGVMGQIFSMCSRESKM</sequence>
<name>A0A7J7EMH7_DICBM</name>
<evidence type="ECO:0000313" key="1">
    <source>
        <dbReference type="EMBL" id="KAF5916903.1"/>
    </source>
</evidence>
<dbReference type="AlphaFoldDB" id="A0A7J7EMH7"/>
<dbReference type="EMBL" id="JACDTQ010002619">
    <property type="protein sequence ID" value="KAF5916903.1"/>
    <property type="molecule type" value="Genomic_DNA"/>
</dbReference>
<gene>
    <name evidence="1" type="ORF">HPG69_009561</name>
</gene>
<protein>
    <submittedName>
        <fullName evidence="1">Uncharacterized protein</fullName>
    </submittedName>
</protein>
<organism evidence="1 2">
    <name type="scientific">Diceros bicornis minor</name>
    <name type="common">South-central black rhinoceros</name>
    <dbReference type="NCBI Taxonomy" id="77932"/>
    <lineage>
        <taxon>Eukaryota</taxon>
        <taxon>Metazoa</taxon>
        <taxon>Chordata</taxon>
        <taxon>Craniata</taxon>
        <taxon>Vertebrata</taxon>
        <taxon>Euteleostomi</taxon>
        <taxon>Mammalia</taxon>
        <taxon>Eutheria</taxon>
        <taxon>Laurasiatheria</taxon>
        <taxon>Perissodactyla</taxon>
        <taxon>Rhinocerotidae</taxon>
        <taxon>Diceros</taxon>
    </lineage>
</organism>
<proteinExistence type="predicted"/>
<reference evidence="1 2" key="1">
    <citation type="journal article" date="2020" name="Mol. Biol. Evol.">
        <title>Interspecific Gene Flow and the Evolution of Specialization in Black and White Rhinoceros.</title>
        <authorList>
            <person name="Moodley Y."/>
            <person name="Westbury M.V."/>
            <person name="Russo I.M."/>
            <person name="Gopalakrishnan S."/>
            <person name="Rakotoarivelo A."/>
            <person name="Olsen R.A."/>
            <person name="Prost S."/>
            <person name="Tunstall T."/>
            <person name="Ryder O.A."/>
            <person name="Dalen L."/>
            <person name="Bruford M.W."/>
        </authorList>
    </citation>
    <scope>NUCLEOTIDE SEQUENCE [LARGE SCALE GENOMIC DNA]</scope>
    <source>
        <strain evidence="1">SBR-YM</strain>
        <tissue evidence="1">Skin</tissue>
    </source>
</reference>
<keyword evidence="2" id="KW-1185">Reference proteome</keyword>
<comment type="caution">
    <text evidence="1">The sequence shown here is derived from an EMBL/GenBank/DDBJ whole genome shotgun (WGS) entry which is preliminary data.</text>
</comment>
<evidence type="ECO:0000313" key="2">
    <source>
        <dbReference type="Proteomes" id="UP000551758"/>
    </source>
</evidence>